<sequence length="325" mass="34307">MTTSTAEPGLSPQPRPVRSTLRAVAIVACVPYLALKIAWIAGSRVGIPAGSVLLEHRALVAVANSVTVLMDAAVVVLALLLTRPGGQRVPAWLLAVPMWVATGLLAPIMVGFPLQLVGVAFGGTKMQEAAEEPFLHDWVFNVVYGGFIVQGLALGTLFVLYARDRWGHLLRGKVWDLPSRATGSFMRTSAVAGSLSALFPAAMHVLWATGSTAGLPAGRIAERTTDFYLLEGSRIGFVAVAVTGVLLLAFRPLPTLSVRPPLTMAWIGASAMGAWGGWLLLASLMPETDGAESSSVMLTLTYAGEMISGLLLTWAVALLLRRRGA</sequence>
<name>A0ABV1V2G1_9ACTN</name>
<evidence type="ECO:0008006" key="4">
    <source>
        <dbReference type="Google" id="ProtNLM"/>
    </source>
</evidence>
<evidence type="ECO:0000313" key="2">
    <source>
        <dbReference type="EMBL" id="MER6617211.1"/>
    </source>
</evidence>
<keyword evidence="1" id="KW-1133">Transmembrane helix</keyword>
<feature type="transmembrane region" description="Helical" evidence="1">
    <location>
        <begin position="262"/>
        <end position="284"/>
    </location>
</feature>
<protein>
    <recommendedName>
        <fullName evidence="4">LigA protein</fullName>
    </recommendedName>
</protein>
<feature type="transmembrane region" description="Helical" evidence="1">
    <location>
        <begin position="138"/>
        <end position="163"/>
    </location>
</feature>
<feature type="transmembrane region" description="Helical" evidence="1">
    <location>
        <begin position="184"/>
        <end position="207"/>
    </location>
</feature>
<keyword evidence="1" id="KW-0472">Membrane</keyword>
<feature type="transmembrane region" description="Helical" evidence="1">
    <location>
        <begin position="296"/>
        <end position="320"/>
    </location>
</feature>
<reference evidence="2 3" key="1">
    <citation type="submission" date="2024-06" db="EMBL/GenBank/DDBJ databases">
        <title>The Natural Products Discovery Center: Release of the First 8490 Sequenced Strains for Exploring Actinobacteria Biosynthetic Diversity.</title>
        <authorList>
            <person name="Kalkreuter E."/>
            <person name="Kautsar S.A."/>
            <person name="Yang D."/>
            <person name="Bader C.D."/>
            <person name="Teijaro C.N."/>
            <person name="Fluegel L."/>
            <person name="Davis C.M."/>
            <person name="Simpson J.R."/>
            <person name="Lauterbach L."/>
            <person name="Steele A.D."/>
            <person name="Gui C."/>
            <person name="Meng S."/>
            <person name="Li G."/>
            <person name="Viehrig K."/>
            <person name="Ye F."/>
            <person name="Su P."/>
            <person name="Kiefer A.F."/>
            <person name="Nichols A."/>
            <person name="Cepeda A.J."/>
            <person name="Yan W."/>
            <person name="Fan B."/>
            <person name="Jiang Y."/>
            <person name="Adhikari A."/>
            <person name="Zheng C.-J."/>
            <person name="Schuster L."/>
            <person name="Cowan T.M."/>
            <person name="Smanski M.J."/>
            <person name="Chevrette M.G."/>
            <person name="De Carvalho L.P.S."/>
            <person name="Shen B."/>
        </authorList>
    </citation>
    <scope>NUCLEOTIDE SEQUENCE [LARGE SCALE GENOMIC DNA]</scope>
    <source>
        <strain evidence="2 3">NPDC000837</strain>
    </source>
</reference>
<accession>A0ABV1V2G1</accession>
<gene>
    <name evidence="2" type="ORF">ABT276_28440</name>
</gene>
<feature type="transmembrane region" description="Helical" evidence="1">
    <location>
        <begin position="61"/>
        <end position="81"/>
    </location>
</feature>
<evidence type="ECO:0000313" key="3">
    <source>
        <dbReference type="Proteomes" id="UP001445472"/>
    </source>
</evidence>
<feature type="transmembrane region" description="Helical" evidence="1">
    <location>
        <begin position="227"/>
        <end position="250"/>
    </location>
</feature>
<feature type="transmembrane region" description="Helical" evidence="1">
    <location>
        <begin position="21"/>
        <end position="41"/>
    </location>
</feature>
<feature type="transmembrane region" description="Helical" evidence="1">
    <location>
        <begin position="93"/>
        <end position="118"/>
    </location>
</feature>
<proteinExistence type="predicted"/>
<dbReference type="RefSeq" id="WP_351978358.1">
    <property type="nucleotide sequence ID" value="NZ_JBEPBX010000034.1"/>
</dbReference>
<keyword evidence="1" id="KW-0812">Transmembrane</keyword>
<organism evidence="2 3">
    <name type="scientific">Streptomyces xantholiticus</name>
    <dbReference type="NCBI Taxonomy" id="68285"/>
    <lineage>
        <taxon>Bacteria</taxon>
        <taxon>Bacillati</taxon>
        <taxon>Actinomycetota</taxon>
        <taxon>Actinomycetes</taxon>
        <taxon>Kitasatosporales</taxon>
        <taxon>Streptomycetaceae</taxon>
        <taxon>Streptomyces</taxon>
    </lineage>
</organism>
<dbReference type="Proteomes" id="UP001445472">
    <property type="component" value="Unassembled WGS sequence"/>
</dbReference>
<evidence type="ECO:0000256" key="1">
    <source>
        <dbReference type="SAM" id="Phobius"/>
    </source>
</evidence>
<keyword evidence="3" id="KW-1185">Reference proteome</keyword>
<comment type="caution">
    <text evidence="2">The sequence shown here is derived from an EMBL/GenBank/DDBJ whole genome shotgun (WGS) entry which is preliminary data.</text>
</comment>
<dbReference type="EMBL" id="JBEPBX010000034">
    <property type="protein sequence ID" value="MER6617211.1"/>
    <property type="molecule type" value="Genomic_DNA"/>
</dbReference>